<dbReference type="OrthoDB" id="4641000at2"/>
<name>A0A5S9P936_MYCVN</name>
<protein>
    <recommendedName>
        <fullName evidence="4">PASTA domain-containing protein</fullName>
    </recommendedName>
</protein>
<sequence>MQKILLASAAFMALAGGSFGMAATASAAPAGASSVEETIYDLRTQGYNVQLNGTRNGPLSNCSVDSVRGASDAAVPGATVYVDLSCPAEYQY</sequence>
<evidence type="ECO:0000313" key="3">
    <source>
        <dbReference type="Proteomes" id="UP000430146"/>
    </source>
</evidence>
<dbReference type="Proteomes" id="UP000430146">
    <property type="component" value="Unassembled WGS sequence"/>
</dbReference>
<gene>
    <name evidence="2" type="ORF">AELLOGFF_03244</name>
</gene>
<keyword evidence="3" id="KW-1185">Reference proteome</keyword>
<dbReference type="EMBL" id="CACSIP010000007">
    <property type="protein sequence ID" value="CAA0100065.1"/>
    <property type="molecule type" value="Genomic_DNA"/>
</dbReference>
<feature type="chain" id="PRO_5039058489" description="PASTA domain-containing protein" evidence="1">
    <location>
        <begin position="23"/>
        <end position="92"/>
    </location>
</feature>
<dbReference type="RefSeq" id="WP_159229561.1">
    <property type="nucleotide sequence ID" value="NZ_CACSIP010000007.1"/>
</dbReference>
<proteinExistence type="predicted"/>
<evidence type="ECO:0008006" key="4">
    <source>
        <dbReference type="Google" id="ProtNLM"/>
    </source>
</evidence>
<keyword evidence="1" id="KW-0732">Signal</keyword>
<reference evidence="2 3" key="1">
    <citation type="submission" date="2019-11" db="EMBL/GenBank/DDBJ databases">
        <authorList>
            <person name="Holert J."/>
        </authorList>
    </citation>
    <scope>NUCLEOTIDE SEQUENCE [LARGE SCALE GENOMIC DNA]</scope>
    <source>
        <strain evidence="2">BC8_1</strain>
    </source>
</reference>
<evidence type="ECO:0000256" key="1">
    <source>
        <dbReference type="SAM" id="SignalP"/>
    </source>
</evidence>
<dbReference type="AlphaFoldDB" id="A0A5S9P936"/>
<feature type="signal peptide" evidence="1">
    <location>
        <begin position="1"/>
        <end position="22"/>
    </location>
</feature>
<organism evidence="2 3">
    <name type="scientific">Mycolicibacterium vanbaalenii</name>
    <name type="common">Mycobacterium vanbaalenii</name>
    <dbReference type="NCBI Taxonomy" id="110539"/>
    <lineage>
        <taxon>Bacteria</taxon>
        <taxon>Bacillati</taxon>
        <taxon>Actinomycetota</taxon>
        <taxon>Actinomycetes</taxon>
        <taxon>Mycobacteriales</taxon>
        <taxon>Mycobacteriaceae</taxon>
        <taxon>Mycolicibacterium</taxon>
    </lineage>
</organism>
<accession>A0A5S9P936</accession>
<evidence type="ECO:0000313" key="2">
    <source>
        <dbReference type="EMBL" id="CAA0100065.1"/>
    </source>
</evidence>